<dbReference type="Gene3D" id="3.40.50.300">
    <property type="entry name" value="P-loop containing nucleotide triphosphate hydrolases"/>
    <property type="match status" value="1"/>
</dbReference>
<feature type="repeat" description="ANK" evidence="3">
    <location>
        <begin position="1399"/>
        <end position="1422"/>
    </location>
</feature>
<keyword evidence="1" id="KW-0677">Repeat</keyword>
<dbReference type="PROSITE" id="PS50088">
    <property type="entry name" value="ANK_REPEAT"/>
    <property type="match status" value="4"/>
</dbReference>
<dbReference type="SUPFAM" id="SSF52540">
    <property type="entry name" value="P-loop containing nucleoside triphosphate hydrolases"/>
    <property type="match status" value="1"/>
</dbReference>
<proteinExistence type="predicted"/>
<feature type="repeat" description="ANK" evidence="3">
    <location>
        <begin position="1228"/>
        <end position="1249"/>
    </location>
</feature>
<dbReference type="InterPro" id="IPR035994">
    <property type="entry name" value="Nucleoside_phosphorylase_sf"/>
</dbReference>
<dbReference type="Gene3D" id="1.25.40.20">
    <property type="entry name" value="Ankyrin repeat-containing domain"/>
    <property type="match status" value="4"/>
</dbReference>
<comment type="caution">
    <text evidence="5">The sequence shown here is derived from an EMBL/GenBank/DDBJ whole genome shotgun (WGS) entry which is preliminary data.</text>
</comment>
<name>A0A9W9E6L0_9HYPO</name>
<dbReference type="SUPFAM" id="SSF53167">
    <property type="entry name" value="Purine and uridine phosphorylases"/>
    <property type="match status" value="1"/>
</dbReference>
<organism evidence="5 6">
    <name type="scientific">Trichoderma breve</name>
    <dbReference type="NCBI Taxonomy" id="2034170"/>
    <lineage>
        <taxon>Eukaryota</taxon>
        <taxon>Fungi</taxon>
        <taxon>Dikarya</taxon>
        <taxon>Ascomycota</taxon>
        <taxon>Pezizomycotina</taxon>
        <taxon>Sordariomycetes</taxon>
        <taxon>Hypocreomycetidae</taxon>
        <taxon>Hypocreales</taxon>
        <taxon>Hypocreaceae</taxon>
        <taxon>Trichoderma</taxon>
    </lineage>
</organism>
<evidence type="ECO:0000256" key="3">
    <source>
        <dbReference type="PROSITE-ProRule" id="PRU00023"/>
    </source>
</evidence>
<evidence type="ECO:0000313" key="5">
    <source>
        <dbReference type="EMBL" id="KAJ4856566.1"/>
    </source>
</evidence>
<dbReference type="InterPro" id="IPR002110">
    <property type="entry name" value="Ankyrin_rpt"/>
</dbReference>
<dbReference type="EMBL" id="JAOPEN010000006">
    <property type="protein sequence ID" value="KAJ4856566.1"/>
    <property type="molecule type" value="Genomic_DNA"/>
</dbReference>
<feature type="repeat" description="ANK" evidence="3">
    <location>
        <begin position="1330"/>
        <end position="1362"/>
    </location>
</feature>
<dbReference type="Proteomes" id="UP001140511">
    <property type="component" value="Unassembled WGS sequence"/>
</dbReference>
<dbReference type="SUPFAM" id="SSF48403">
    <property type="entry name" value="Ankyrin repeat"/>
    <property type="match status" value="1"/>
</dbReference>
<keyword evidence="6" id="KW-1185">Reference proteome</keyword>
<dbReference type="InterPro" id="IPR027417">
    <property type="entry name" value="P-loop_NTPase"/>
</dbReference>
<dbReference type="InterPro" id="IPR056884">
    <property type="entry name" value="NPHP3-like_N"/>
</dbReference>
<dbReference type="Gene3D" id="3.40.50.1580">
    <property type="entry name" value="Nucleoside phosphorylase domain"/>
    <property type="match status" value="1"/>
</dbReference>
<dbReference type="GO" id="GO:0009116">
    <property type="term" value="P:nucleoside metabolic process"/>
    <property type="evidence" value="ECO:0007669"/>
    <property type="project" value="InterPro"/>
</dbReference>
<dbReference type="Pfam" id="PF12796">
    <property type="entry name" value="Ank_2"/>
    <property type="match status" value="3"/>
</dbReference>
<dbReference type="PROSITE" id="PS50297">
    <property type="entry name" value="ANK_REP_REGION"/>
    <property type="match status" value="4"/>
</dbReference>
<dbReference type="SMART" id="SM00248">
    <property type="entry name" value="ANK"/>
    <property type="match status" value="11"/>
</dbReference>
<feature type="repeat" description="ANK" evidence="3">
    <location>
        <begin position="1296"/>
        <end position="1319"/>
    </location>
</feature>
<gene>
    <name evidence="5" type="ORF">T069G_09934</name>
</gene>
<evidence type="ECO:0000256" key="1">
    <source>
        <dbReference type="ARBA" id="ARBA00022737"/>
    </source>
</evidence>
<evidence type="ECO:0000313" key="6">
    <source>
        <dbReference type="Proteomes" id="UP001140511"/>
    </source>
</evidence>
<feature type="domain" description="NACHT" evidence="4">
    <location>
        <begin position="576"/>
        <end position="728"/>
    </location>
</feature>
<dbReference type="GO" id="GO:0003824">
    <property type="term" value="F:catalytic activity"/>
    <property type="evidence" value="ECO:0007669"/>
    <property type="project" value="InterPro"/>
</dbReference>
<dbReference type="GeneID" id="80871832"/>
<dbReference type="InterPro" id="IPR036770">
    <property type="entry name" value="Ankyrin_rpt-contain_sf"/>
</dbReference>
<reference evidence="5" key="1">
    <citation type="submission" date="2022-09" db="EMBL/GenBank/DDBJ databases">
        <title>Chromosome-level assembly of Trichoderma breve T069, a fungus used in development of biopesticide product.</title>
        <authorList>
            <person name="Lin R."/>
            <person name="Liu T."/>
        </authorList>
    </citation>
    <scope>NUCLEOTIDE SEQUENCE</scope>
    <source>
        <strain evidence="5">T069</strain>
    </source>
</reference>
<evidence type="ECO:0000259" key="4">
    <source>
        <dbReference type="PROSITE" id="PS50837"/>
    </source>
</evidence>
<accession>A0A9W9E6L0</accession>
<dbReference type="PROSITE" id="PS50837">
    <property type="entry name" value="NACHT"/>
    <property type="match status" value="1"/>
</dbReference>
<dbReference type="Pfam" id="PF00023">
    <property type="entry name" value="Ank"/>
    <property type="match status" value="1"/>
</dbReference>
<dbReference type="RefSeq" id="XP_056025622.1">
    <property type="nucleotide sequence ID" value="XM_056177144.1"/>
</dbReference>
<dbReference type="PANTHER" id="PTHR24198">
    <property type="entry name" value="ANKYRIN REPEAT AND PROTEIN KINASE DOMAIN-CONTAINING PROTEIN"/>
    <property type="match status" value="1"/>
</dbReference>
<dbReference type="PANTHER" id="PTHR24198:SF165">
    <property type="entry name" value="ANKYRIN REPEAT-CONTAINING PROTEIN-RELATED"/>
    <property type="match status" value="1"/>
</dbReference>
<dbReference type="InterPro" id="IPR007111">
    <property type="entry name" value="NACHT_NTPase"/>
</dbReference>
<dbReference type="Pfam" id="PF24883">
    <property type="entry name" value="NPHP3_N"/>
    <property type="match status" value="2"/>
</dbReference>
<sequence>MLDCKHGGSKSSQYTLGRIGDHNVVIACLPAGLTGTNAAATVAAKLILQFTSIRFGLLVGIGGGVPSRESDIRLGDVVYDFGKTRPGEFETTGFLNTPPIVLLDALSKIQADHLSGNSKFSQYLQRITHQLGIMPDDPKTDTLFESSYEHVEGPTCENCDDKQLVHRKPRNQDIVIHYGTVASGNQVIRDGITRDKLSSKLGGILCFEMEAAGLMNSFPCLVIRGICDYADSHKNKAWQPYAASAAASYAREVLAAVNSDQPSIARIVDDTTKTEMLRAEIDSNIDTVDLSWFLSILPTIDQGECDFDHPSPDWEKPEYYWIFRNADFKKWDTGDSSRILWLTGPPECNIRKATSFILHREMEKSSKTNRLVLHFFCSAASVKGSSIAMLIRALAHQIISTSSQTRQMSIMRKFLRTILSNTFKRMSPNLMQRFSLRDSNSNIKNLLESPDDGLWAALWAIMPTEQSPELSIVIDGIEHIRDRRGKFVRRIREFVEDLQRTSKAKILLTSGLESDTAQIFNGLPHIEYDKERKECLSSLCFVNTRFSKIVKASEGTFEWLWEHAQYDAWSKPSVSRVLLIQGKPGSGKSTLTRYFNEHILEREHAADSAVIARFFYSYREDILQRSHYNMLRSIIHDILYQDEAFFYHIQPEYRLQPRSDTSVEWEYESLKRILISLRDYSLQRPLYLIIDAVDESEYEDRRNILKLLFQLCAEMKHGVVKVFITSRPVEQLDIRQKNINNIIQLHEETVSDISRFARSMLDDLHISRLLAKATDFIIKNAHGVFLWVKLVGDRLKASIEVGDSEDVIFQCLEHLPTELDDFYKLMFKSLSENKPYIPESRTMFQIVLWAVRPLTVNELLHALAMSRVADVESDLSDDVFDGRIPTKTRITHCGGNFLEVKQPYGASLANARPSTSYRRTNKSMGNEVVQAMHQTVRDFFLSSGGCVANSELRMSNDDEAHIFMSKICIRYLMLCVACTTLAKTLPTPESPFAKYALSFLKHHMSHCHQDARVSYLAIQLANSLTGSPSSYLLDSWVLSNMGTRVQGSHDNEHEGKAMEFRAQALHAAVWNDFPVAVEILLTAGTNINSRCEKERTFLSLAAERGHEAIAELLLAHHGIEADTKDIDGRTPLSWVAEKGHSMIAEMLLARNDVAPDSKDMDERTPLSWAAEQGHGSVVQMLLACNDVDADSVDKSQQTPLSRAAKNGHKIIADMLIQHNVVATSRDGHGRTPLWLAAEQGHEEIVELLLALNNGEADESDRYGRTPLSRAAGQGRDAIVKLLLNRNIAKADSKDQYNRTPLSWAARHGHGSIVELLLERHDVEPDSKDFDGRTPLSWAAWHGQHNVVRLLLDHKNGVQVTSEKKSKRKLLLSKFARYYKGAKKRFVGRKGVEADSRDDYGQTPLSRAAEQGHEAVVKLLLDRIDVEINSRDTKGWTPLSWAADQGHHDVTNTFVSSS</sequence>
<dbReference type="Pfam" id="PF13637">
    <property type="entry name" value="Ank_4"/>
    <property type="match status" value="1"/>
</dbReference>
<keyword evidence="2 3" id="KW-0040">ANK repeat</keyword>
<evidence type="ECO:0000256" key="2">
    <source>
        <dbReference type="ARBA" id="ARBA00023043"/>
    </source>
</evidence>
<protein>
    <submittedName>
        <fullName evidence="5">Ankyrin repeats (3 copies) domain-containing protein</fullName>
    </submittedName>
</protein>